<keyword evidence="13" id="KW-1185">Reference proteome</keyword>
<comment type="cofactor">
    <cofactor evidence="9">
        <name>Zn(2+)</name>
        <dbReference type="ChEBI" id="CHEBI:29105"/>
    </cofactor>
    <text evidence="9">Binds 1 zinc ion per subunit.</text>
</comment>
<dbReference type="PANTHER" id="PTHR43126">
    <property type="entry name" value="D-ALANYL-D-ALANINE DIPEPTIDASE"/>
    <property type="match status" value="1"/>
</dbReference>
<evidence type="ECO:0000256" key="7">
    <source>
        <dbReference type="ARBA" id="ARBA00023049"/>
    </source>
</evidence>
<dbReference type="Pfam" id="PF01427">
    <property type="entry name" value="Peptidase_M15"/>
    <property type="match status" value="1"/>
</dbReference>
<evidence type="ECO:0000256" key="10">
    <source>
        <dbReference type="SAM" id="MobiDB-lite"/>
    </source>
</evidence>
<evidence type="ECO:0000256" key="9">
    <source>
        <dbReference type="HAMAP-Rule" id="MF_01924"/>
    </source>
</evidence>
<feature type="binding site" evidence="9">
    <location>
        <position position="304"/>
    </location>
    <ligand>
        <name>Zn(2+)</name>
        <dbReference type="ChEBI" id="CHEBI:29105"/>
        <note>catalytic</note>
    </ligand>
</feature>
<evidence type="ECO:0000256" key="8">
    <source>
        <dbReference type="ARBA" id="ARBA00023316"/>
    </source>
</evidence>
<dbReference type="Proteomes" id="UP001596378">
    <property type="component" value="Unassembled WGS sequence"/>
</dbReference>
<keyword evidence="5 9" id="KW-0862">Zinc</keyword>
<accession>A0ABW2F1B1</accession>
<organism evidence="12 13">
    <name type="scientific">Cohnella cellulosilytica</name>
    <dbReference type="NCBI Taxonomy" id="986710"/>
    <lineage>
        <taxon>Bacteria</taxon>
        <taxon>Bacillati</taxon>
        <taxon>Bacillota</taxon>
        <taxon>Bacilli</taxon>
        <taxon>Bacillales</taxon>
        <taxon>Paenibacillaceae</taxon>
        <taxon>Cohnella</taxon>
    </lineage>
</organism>
<name>A0ABW2F1B1_9BACL</name>
<feature type="compositionally biased region" description="Gly residues" evidence="10">
    <location>
        <begin position="128"/>
        <end position="137"/>
    </location>
</feature>
<evidence type="ECO:0000256" key="11">
    <source>
        <dbReference type="SAM" id="SignalP"/>
    </source>
</evidence>
<feature type="compositionally biased region" description="Gly residues" evidence="10">
    <location>
        <begin position="155"/>
        <end position="165"/>
    </location>
</feature>
<feature type="site" description="Transition state stabilizer" evidence="9">
    <location>
        <position position="249"/>
    </location>
</feature>
<evidence type="ECO:0000256" key="4">
    <source>
        <dbReference type="ARBA" id="ARBA00022801"/>
    </source>
</evidence>
<comment type="function">
    <text evidence="9">Catalyzes hydrolysis of the D-alanyl-D-alanine dipeptide.</text>
</comment>
<keyword evidence="6 9" id="KW-0224">Dipeptidase</keyword>
<dbReference type="PROSITE" id="PS51257">
    <property type="entry name" value="PROKAR_LIPOPROTEIN"/>
    <property type="match status" value="1"/>
</dbReference>
<feature type="active site" description="Proton donor/acceptor" evidence="9">
    <location>
        <position position="362"/>
    </location>
</feature>
<dbReference type="InterPro" id="IPR009045">
    <property type="entry name" value="Zn_M74/Hedgehog-like"/>
</dbReference>
<feature type="signal peptide" evidence="11">
    <location>
        <begin position="1"/>
        <end position="23"/>
    </location>
</feature>
<keyword evidence="3 9" id="KW-0479">Metal-binding</keyword>
<dbReference type="CDD" id="cd14817">
    <property type="entry name" value="D-Ala-D-Ala_dipeptidase_VanX"/>
    <property type="match status" value="1"/>
</dbReference>
<feature type="binding site" evidence="9">
    <location>
        <position position="297"/>
    </location>
    <ligand>
        <name>Zn(2+)</name>
        <dbReference type="ChEBI" id="CHEBI:29105"/>
        <note>catalytic</note>
    </ligand>
</feature>
<comment type="similarity">
    <text evidence="9">Belongs to the peptidase M15D family.</text>
</comment>
<protein>
    <recommendedName>
        <fullName evidence="9">D-alanyl-D-alanine dipeptidase</fullName>
        <shortName evidence="9">D-Ala-D-Ala dipeptidase</shortName>
        <ecNumber evidence="9">3.4.13.22</ecNumber>
    </recommendedName>
</protein>
<keyword evidence="2 9" id="KW-0645">Protease</keyword>
<evidence type="ECO:0000313" key="12">
    <source>
        <dbReference type="EMBL" id="MFC7146977.1"/>
    </source>
</evidence>
<dbReference type="SUPFAM" id="SSF55166">
    <property type="entry name" value="Hedgehog/DD-peptidase"/>
    <property type="match status" value="1"/>
</dbReference>
<evidence type="ECO:0000256" key="1">
    <source>
        <dbReference type="ARBA" id="ARBA00001362"/>
    </source>
</evidence>
<reference evidence="13" key="1">
    <citation type="journal article" date="2019" name="Int. J. Syst. Evol. Microbiol.">
        <title>The Global Catalogue of Microorganisms (GCM) 10K type strain sequencing project: providing services to taxonomists for standard genome sequencing and annotation.</title>
        <authorList>
            <consortium name="The Broad Institute Genomics Platform"/>
            <consortium name="The Broad Institute Genome Sequencing Center for Infectious Disease"/>
            <person name="Wu L."/>
            <person name="Ma J."/>
        </authorList>
    </citation>
    <scope>NUCLEOTIDE SEQUENCE [LARGE SCALE GENOMIC DNA]</scope>
    <source>
        <strain evidence="13">KCTC 12907</strain>
    </source>
</reference>
<feature type="chain" id="PRO_5046950852" description="D-alanyl-D-alanine dipeptidase" evidence="11">
    <location>
        <begin position="24"/>
        <end position="383"/>
    </location>
</feature>
<proteinExistence type="inferred from homology"/>
<feature type="compositionally biased region" description="Gly residues" evidence="10">
    <location>
        <begin position="76"/>
        <end position="116"/>
    </location>
</feature>
<keyword evidence="7 9" id="KW-0482">Metalloprotease</keyword>
<keyword evidence="8" id="KW-0961">Cell wall biogenesis/degradation</keyword>
<gene>
    <name evidence="12" type="ORF">ACFQMJ_00405</name>
</gene>
<keyword evidence="4 9" id="KW-0378">Hydrolase</keyword>
<comment type="caution">
    <text evidence="12">The sequence shown here is derived from an EMBL/GenBank/DDBJ whole genome shotgun (WGS) entry which is preliminary data.</text>
</comment>
<dbReference type="PANTHER" id="PTHR43126:SF1">
    <property type="entry name" value="D-ALANYL-D-ALANINE DIPEPTIDASE"/>
    <property type="match status" value="1"/>
</dbReference>
<feature type="region of interest" description="Disordered" evidence="10">
    <location>
        <begin position="47"/>
        <end position="173"/>
    </location>
</feature>
<sequence length="383" mass="40106">MTIRWLRRSGWIAVLCLAMALVAACGREEGQGGGENVSALSPLADIPAAQEPEGSGGIPADQGEDGSSDGIPVGQGESGSFGGIPAGQGEPEGSGGIPVGQGESGSSGGIPAGQGESGDFADIPAGQGEDGGSGGIPNGQEAARGETSGETGENGAVGSGNGNGSGTPRPTSVSKLRNLPEGFVYLDEAIPGALFEIRYATEYNFVGAVIDGYNAPLAIMAEPAAKALKAVNEELEQSGYVLLIYDAYRPAKAVAHFKRWAQQPEVPEEQAMKDVFYPDVDKSQLFKLGYIASKSGHSRGSTVDLTLADRETGIPADMGSPFDFLGDISSHGTKKITAEQTANRELLKKAMVKHGFKPYNKEWWHYTLKDEPYPQKYFDFDVE</sequence>
<evidence type="ECO:0000256" key="2">
    <source>
        <dbReference type="ARBA" id="ARBA00022670"/>
    </source>
</evidence>
<evidence type="ECO:0000313" key="13">
    <source>
        <dbReference type="Proteomes" id="UP001596378"/>
    </source>
</evidence>
<evidence type="ECO:0000256" key="6">
    <source>
        <dbReference type="ARBA" id="ARBA00022997"/>
    </source>
</evidence>
<dbReference type="HAMAP" id="MF_01924">
    <property type="entry name" value="A_A_dipeptidase"/>
    <property type="match status" value="1"/>
</dbReference>
<evidence type="ECO:0000256" key="3">
    <source>
        <dbReference type="ARBA" id="ARBA00022723"/>
    </source>
</evidence>
<dbReference type="Gene3D" id="3.30.1380.10">
    <property type="match status" value="1"/>
</dbReference>
<feature type="binding site" evidence="9">
    <location>
        <position position="365"/>
    </location>
    <ligand>
        <name>Zn(2+)</name>
        <dbReference type="ChEBI" id="CHEBI:29105"/>
        <note>catalytic</note>
    </ligand>
</feature>
<comment type="catalytic activity">
    <reaction evidence="1 9">
        <text>D-alanyl-D-alanine + H2O = 2 D-alanine</text>
        <dbReference type="Rhea" id="RHEA:20661"/>
        <dbReference type="ChEBI" id="CHEBI:15377"/>
        <dbReference type="ChEBI" id="CHEBI:57416"/>
        <dbReference type="ChEBI" id="CHEBI:57822"/>
        <dbReference type="EC" id="3.4.13.22"/>
    </reaction>
</comment>
<evidence type="ECO:0000256" key="5">
    <source>
        <dbReference type="ARBA" id="ARBA00022833"/>
    </source>
</evidence>
<dbReference type="EMBL" id="JBHTAI010000001">
    <property type="protein sequence ID" value="MFC7146977.1"/>
    <property type="molecule type" value="Genomic_DNA"/>
</dbReference>
<dbReference type="RefSeq" id="WP_378046761.1">
    <property type="nucleotide sequence ID" value="NZ_JBHMDN010000012.1"/>
</dbReference>
<dbReference type="InterPro" id="IPR000755">
    <property type="entry name" value="A_A_dipeptidase"/>
</dbReference>
<dbReference type="EC" id="3.4.13.22" evidence="9"/>
<keyword evidence="11" id="KW-0732">Signal</keyword>